<sequence>MAFVSFTEIQRFLLDQQQVLQMWGLLVVPQARQWLLGLQAPLSDKEKPPAAAHAAADGPQDQQALVACGASTLKTLRASKCKQSFS</sequence>
<dbReference type="EMBL" id="WKFB01000004">
    <property type="protein sequence ID" value="KAF6739594.1"/>
    <property type="molecule type" value="Genomic_DNA"/>
</dbReference>
<proteinExistence type="predicted"/>
<name>A0A834FSA8_ORYME</name>
<dbReference type="AlphaFoldDB" id="A0A834FSA8"/>
<accession>A0A834FSA8</accession>
<gene>
    <name evidence="1" type="ORF">FQA47_004865</name>
</gene>
<reference evidence="1" key="1">
    <citation type="journal article" name="BMC Genomics">
        <title>Long-read sequencing and de novo genome assembly of marine medaka (Oryzias melastigma).</title>
        <authorList>
            <person name="Liang P."/>
            <person name="Saqib H.S.A."/>
            <person name="Ni X."/>
            <person name="Shen Y."/>
        </authorList>
    </citation>
    <scope>NUCLEOTIDE SEQUENCE</scope>
    <source>
        <strain evidence="1">Bigg-433</strain>
    </source>
</reference>
<dbReference type="Proteomes" id="UP000646548">
    <property type="component" value="Unassembled WGS sequence"/>
</dbReference>
<organism evidence="1 2">
    <name type="scientific">Oryzias melastigma</name>
    <name type="common">Marine medaka</name>
    <dbReference type="NCBI Taxonomy" id="30732"/>
    <lineage>
        <taxon>Eukaryota</taxon>
        <taxon>Metazoa</taxon>
        <taxon>Chordata</taxon>
        <taxon>Craniata</taxon>
        <taxon>Vertebrata</taxon>
        <taxon>Euteleostomi</taxon>
        <taxon>Actinopterygii</taxon>
        <taxon>Neopterygii</taxon>
        <taxon>Teleostei</taxon>
        <taxon>Neoteleostei</taxon>
        <taxon>Acanthomorphata</taxon>
        <taxon>Ovalentaria</taxon>
        <taxon>Atherinomorphae</taxon>
        <taxon>Beloniformes</taxon>
        <taxon>Adrianichthyidae</taxon>
        <taxon>Oryziinae</taxon>
        <taxon>Oryzias</taxon>
    </lineage>
</organism>
<protein>
    <submittedName>
        <fullName evidence="1">Uncharacterized protein</fullName>
    </submittedName>
</protein>
<evidence type="ECO:0000313" key="2">
    <source>
        <dbReference type="Proteomes" id="UP000646548"/>
    </source>
</evidence>
<evidence type="ECO:0000313" key="1">
    <source>
        <dbReference type="EMBL" id="KAF6739594.1"/>
    </source>
</evidence>
<comment type="caution">
    <text evidence="1">The sequence shown here is derived from an EMBL/GenBank/DDBJ whole genome shotgun (WGS) entry which is preliminary data.</text>
</comment>